<dbReference type="PANTHER" id="PTHR46796:SF13">
    <property type="entry name" value="HTH-TYPE TRANSCRIPTIONAL ACTIVATOR RHAS"/>
    <property type="match status" value="1"/>
</dbReference>
<dbReference type="OrthoDB" id="635259at2"/>
<dbReference type="GO" id="GO:0003700">
    <property type="term" value="F:DNA-binding transcription factor activity"/>
    <property type="evidence" value="ECO:0007669"/>
    <property type="project" value="InterPro"/>
</dbReference>
<evidence type="ECO:0000313" key="6">
    <source>
        <dbReference type="Proteomes" id="UP000249873"/>
    </source>
</evidence>
<dbReference type="SMART" id="SM00342">
    <property type="entry name" value="HTH_ARAC"/>
    <property type="match status" value="1"/>
</dbReference>
<organism evidence="5 6">
    <name type="scientific">Arcticibacterium luteifluviistationis</name>
    <dbReference type="NCBI Taxonomy" id="1784714"/>
    <lineage>
        <taxon>Bacteria</taxon>
        <taxon>Pseudomonadati</taxon>
        <taxon>Bacteroidota</taxon>
        <taxon>Cytophagia</taxon>
        <taxon>Cytophagales</taxon>
        <taxon>Leadbetterellaceae</taxon>
        <taxon>Arcticibacterium</taxon>
    </lineage>
</organism>
<dbReference type="Proteomes" id="UP000249873">
    <property type="component" value="Chromosome"/>
</dbReference>
<dbReference type="GO" id="GO:0043565">
    <property type="term" value="F:sequence-specific DNA binding"/>
    <property type="evidence" value="ECO:0007669"/>
    <property type="project" value="InterPro"/>
</dbReference>
<gene>
    <name evidence="5" type="ORF">DJ013_12555</name>
</gene>
<name>A0A2Z4GCK2_9BACT</name>
<proteinExistence type="predicted"/>
<dbReference type="PANTHER" id="PTHR46796">
    <property type="entry name" value="HTH-TYPE TRANSCRIPTIONAL ACTIVATOR RHAS-RELATED"/>
    <property type="match status" value="1"/>
</dbReference>
<accession>A0A2Z4GCK2</accession>
<protein>
    <submittedName>
        <fullName evidence="5">AraC family transcriptional regulator</fullName>
    </submittedName>
</protein>
<dbReference type="Gene3D" id="1.10.10.60">
    <property type="entry name" value="Homeodomain-like"/>
    <property type="match status" value="1"/>
</dbReference>
<dbReference type="InterPro" id="IPR050204">
    <property type="entry name" value="AraC_XylS_family_regulators"/>
</dbReference>
<dbReference type="AlphaFoldDB" id="A0A2Z4GCK2"/>
<dbReference type="KEGG" id="als:DJ013_12555"/>
<evidence type="ECO:0000256" key="3">
    <source>
        <dbReference type="ARBA" id="ARBA00023163"/>
    </source>
</evidence>
<reference evidence="5 6" key="1">
    <citation type="submission" date="2018-05" db="EMBL/GenBank/DDBJ databases">
        <title>Complete genome sequence of Arcticibacterium luteifluviistationis SM1504T, a cytophagaceae bacterium isolated from Arctic surface seawater.</title>
        <authorList>
            <person name="Li Y."/>
            <person name="Qin Q.-L."/>
        </authorList>
    </citation>
    <scope>NUCLEOTIDE SEQUENCE [LARGE SCALE GENOMIC DNA]</scope>
    <source>
        <strain evidence="5 6">SM1504</strain>
    </source>
</reference>
<evidence type="ECO:0000256" key="2">
    <source>
        <dbReference type="ARBA" id="ARBA00023125"/>
    </source>
</evidence>
<keyword evidence="2" id="KW-0238">DNA-binding</keyword>
<feature type="domain" description="HTH araC/xylS-type" evidence="4">
    <location>
        <begin position="169"/>
        <end position="252"/>
    </location>
</feature>
<dbReference type="RefSeq" id="WP_111372149.1">
    <property type="nucleotide sequence ID" value="NZ_CP029480.1"/>
</dbReference>
<dbReference type="InterPro" id="IPR018060">
    <property type="entry name" value="HTH_AraC"/>
</dbReference>
<keyword evidence="1" id="KW-0805">Transcription regulation</keyword>
<sequence>MALIEERVNIPEEFNGVFSHFYMAHNKTDESIARTLMPSFQMLMIFSFGGSIKLNTSGANVIEITDCMVLGPLKKSIEYTLSPKAEMFVVNFVDDAFYLFFGPLMFLEGNPVDPEKLVDDNCFENLHGLLKNRNSKERTEVILSFCQPYLKENDNVFKEYKSEEIENPIKAVAQKTNKSERAIQTRYKQYYGFTSKEKIRFERFSKAIEIIQTGAFESWFDVILTCGFYDQSQLIHDFKHFIKLTPSQYLKFQQDICQVD</sequence>
<dbReference type="Pfam" id="PF12833">
    <property type="entry name" value="HTH_18"/>
    <property type="match status" value="1"/>
</dbReference>
<evidence type="ECO:0000256" key="1">
    <source>
        <dbReference type="ARBA" id="ARBA00023015"/>
    </source>
</evidence>
<dbReference type="EMBL" id="CP029480">
    <property type="protein sequence ID" value="AWV98956.1"/>
    <property type="molecule type" value="Genomic_DNA"/>
</dbReference>
<dbReference type="PROSITE" id="PS01124">
    <property type="entry name" value="HTH_ARAC_FAMILY_2"/>
    <property type="match status" value="1"/>
</dbReference>
<keyword evidence="6" id="KW-1185">Reference proteome</keyword>
<evidence type="ECO:0000313" key="5">
    <source>
        <dbReference type="EMBL" id="AWV98956.1"/>
    </source>
</evidence>
<keyword evidence="3" id="KW-0804">Transcription</keyword>
<evidence type="ECO:0000259" key="4">
    <source>
        <dbReference type="PROSITE" id="PS01124"/>
    </source>
</evidence>